<gene>
    <name evidence="1" type="ORF">LSAT_V11C700373310</name>
</gene>
<dbReference type="AlphaFoldDB" id="A0A9R1V0L6"/>
<keyword evidence="2" id="KW-1185">Reference proteome</keyword>
<dbReference type="PANTHER" id="PTHR31973">
    <property type="entry name" value="POLYPROTEIN, PUTATIVE-RELATED"/>
    <property type="match status" value="1"/>
</dbReference>
<sequence>MWNTLLFIFDAYRTYGIIYVYSELVGFGVDGWFVDDEEEDDNHESCIDGENRDNIDELRNGNVEFNEDVMTKFGIQVSMVQNLQKRFSGAIYHTLFWRASKDITENAFKVVMKEIETLTQMPINISLKKIQKMNGLSESFNDVIVDARKKPIITIFEELRLYMMDRLYNMRLKGQKWGNHICPEISDKVNFLKKVERHYHVRGVIDAYQVDLERKTCSYRLWKLNGYVSTHSIASISYLKRDVEAYVDNMYNTTTFRKAYNYRIAPMNGRCLVGQLLVGTNPLQRIKETQGFQGRKENQMQYIQGDRSQQGYLSTKKTLSFKCEEKEETKNLSKEKSNLVIYSSTSEPQQHDEVELSQIQVDTTQNYFQATPNYFESSGAGGYRQYMQVTPPRSYEAEGFVGNDDEVENVEGGQSQSNVEFENGQANLEVENVEGGKGQGNGVVEDGQGLVNVVVEEAVEVPNLKNNFKDIEEDNEKKVGENIKDQIRKDGQMVGGVDDLGNCRAIA</sequence>
<dbReference type="PANTHER" id="PTHR31973:SF189">
    <property type="entry name" value="TRANSPOSASE, MUDR, PLANT, MULE TRANSPOSASE DOMAIN PROTEIN-RELATED"/>
    <property type="match status" value="1"/>
</dbReference>
<name>A0A9R1V0L6_LACSA</name>
<evidence type="ECO:0000313" key="2">
    <source>
        <dbReference type="Proteomes" id="UP000235145"/>
    </source>
</evidence>
<comment type="caution">
    <text evidence="1">The sequence shown here is derived from an EMBL/GenBank/DDBJ whole genome shotgun (WGS) entry which is preliminary data.</text>
</comment>
<dbReference type="EMBL" id="NBSK02000007">
    <property type="protein sequence ID" value="KAJ0196437.1"/>
    <property type="molecule type" value="Genomic_DNA"/>
</dbReference>
<protein>
    <submittedName>
        <fullName evidence="1">Uncharacterized protein</fullName>
    </submittedName>
</protein>
<reference evidence="1 2" key="1">
    <citation type="journal article" date="2017" name="Nat. Commun.">
        <title>Genome assembly with in vitro proximity ligation data and whole-genome triplication in lettuce.</title>
        <authorList>
            <person name="Reyes-Chin-Wo S."/>
            <person name="Wang Z."/>
            <person name="Yang X."/>
            <person name="Kozik A."/>
            <person name="Arikit S."/>
            <person name="Song C."/>
            <person name="Xia L."/>
            <person name="Froenicke L."/>
            <person name="Lavelle D.O."/>
            <person name="Truco M.J."/>
            <person name="Xia R."/>
            <person name="Zhu S."/>
            <person name="Xu C."/>
            <person name="Xu H."/>
            <person name="Xu X."/>
            <person name="Cox K."/>
            <person name="Korf I."/>
            <person name="Meyers B.C."/>
            <person name="Michelmore R.W."/>
        </authorList>
    </citation>
    <scope>NUCLEOTIDE SEQUENCE [LARGE SCALE GENOMIC DNA]</scope>
    <source>
        <strain evidence="2">cv. Salinas</strain>
        <tissue evidence="1">Seedlings</tissue>
    </source>
</reference>
<dbReference type="Proteomes" id="UP000235145">
    <property type="component" value="Unassembled WGS sequence"/>
</dbReference>
<evidence type="ECO:0000313" key="1">
    <source>
        <dbReference type="EMBL" id="KAJ0196437.1"/>
    </source>
</evidence>
<organism evidence="1 2">
    <name type="scientific">Lactuca sativa</name>
    <name type="common">Garden lettuce</name>
    <dbReference type="NCBI Taxonomy" id="4236"/>
    <lineage>
        <taxon>Eukaryota</taxon>
        <taxon>Viridiplantae</taxon>
        <taxon>Streptophyta</taxon>
        <taxon>Embryophyta</taxon>
        <taxon>Tracheophyta</taxon>
        <taxon>Spermatophyta</taxon>
        <taxon>Magnoliopsida</taxon>
        <taxon>eudicotyledons</taxon>
        <taxon>Gunneridae</taxon>
        <taxon>Pentapetalae</taxon>
        <taxon>asterids</taxon>
        <taxon>campanulids</taxon>
        <taxon>Asterales</taxon>
        <taxon>Asteraceae</taxon>
        <taxon>Cichorioideae</taxon>
        <taxon>Cichorieae</taxon>
        <taxon>Lactucinae</taxon>
        <taxon>Lactuca</taxon>
    </lineage>
</organism>
<accession>A0A9R1V0L6</accession>
<proteinExistence type="predicted"/>